<evidence type="ECO:0000256" key="2">
    <source>
        <dbReference type="SAM" id="MobiDB-lite"/>
    </source>
</evidence>
<organism evidence="3 4">
    <name type="scientific">Daldinia eschscholtzii</name>
    <dbReference type="NCBI Taxonomy" id="292717"/>
    <lineage>
        <taxon>Eukaryota</taxon>
        <taxon>Fungi</taxon>
        <taxon>Dikarya</taxon>
        <taxon>Ascomycota</taxon>
        <taxon>Pezizomycotina</taxon>
        <taxon>Sordariomycetes</taxon>
        <taxon>Xylariomycetidae</taxon>
        <taxon>Xylariales</taxon>
        <taxon>Hypoxylaceae</taxon>
        <taxon>Daldinia</taxon>
    </lineage>
</organism>
<accession>A0AAX6MG16</accession>
<dbReference type="EMBL" id="JBANMG010000007">
    <property type="protein sequence ID" value="KAK6951121.1"/>
    <property type="molecule type" value="Genomic_DNA"/>
</dbReference>
<dbReference type="InterPro" id="IPR036908">
    <property type="entry name" value="RlpA-like_sf"/>
</dbReference>
<proteinExistence type="predicted"/>
<evidence type="ECO:0000313" key="4">
    <source>
        <dbReference type="Proteomes" id="UP001369815"/>
    </source>
</evidence>
<feature type="region of interest" description="Disordered" evidence="2">
    <location>
        <begin position="79"/>
        <end position="166"/>
    </location>
</feature>
<name>A0AAX6MG16_9PEZI</name>
<keyword evidence="1" id="KW-0732">Signal</keyword>
<dbReference type="PANTHER" id="PTHR31836">
    <property type="match status" value="1"/>
</dbReference>
<dbReference type="PANTHER" id="PTHR31836:SF28">
    <property type="entry name" value="SRCR DOMAIN-CONTAINING PROTEIN-RELATED"/>
    <property type="match status" value="1"/>
</dbReference>
<dbReference type="Proteomes" id="UP001369815">
    <property type="component" value="Unassembled WGS sequence"/>
</dbReference>
<sequence>MKSATIAAAILASVAVAQPHGHKRHHHEKRELVTEWETVWETATVIIDDDSTQTLPPSPKETSADTPVQFFETPAYSASSVVETPTVETPTVETPKVEPSTPTTIISITTQPTYQAPSPSPPTSTPEVVPSQQTTETPAASPTSTYVAAPPASSSSSGGSSGGSTGSDGIPYGKKFDGEITYYNAALGACGYEDEGKDDSENIVAIPKQFWDNISTATSYGINQPAHPLCDKTITITASNGKTTKAKIRDRCDGCVNLAIDVTPHTFLDLFDSLDGGRLECSWTIDE</sequence>
<dbReference type="CDD" id="cd22191">
    <property type="entry name" value="DPBB_RlpA_EXP_N-like"/>
    <property type="match status" value="1"/>
</dbReference>
<protein>
    <submittedName>
        <fullName evidence="3">Uncharacterized protein</fullName>
    </submittedName>
</protein>
<evidence type="ECO:0000256" key="1">
    <source>
        <dbReference type="ARBA" id="ARBA00022729"/>
    </source>
</evidence>
<comment type="caution">
    <text evidence="3">The sequence shown here is derived from an EMBL/GenBank/DDBJ whole genome shotgun (WGS) entry which is preliminary data.</text>
</comment>
<dbReference type="Gene3D" id="2.40.40.10">
    <property type="entry name" value="RlpA-like domain"/>
    <property type="match status" value="1"/>
</dbReference>
<dbReference type="InterPro" id="IPR051477">
    <property type="entry name" value="Expansin_CellWall"/>
</dbReference>
<dbReference type="SUPFAM" id="SSF50685">
    <property type="entry name" value="Barwin-like endoglucanases"/>
    <property type="match status" value="1"/>
</dbReference>
<evidence type="ECO:0000313" key="3">
    <source>
        <dbReference type="EMBL" id="KAK6951121.1"/>
    </source>
</evidence>
<dbReference type="AlphaFoldDB" id="A0AAX6MG16"/>
<keyword evidence="4" id="KW-1185">Reference proteome</keyword>
<gene>
    <name evidence="3" type="ORF">Daesc_007651</name>
</gene>
<feature type="compositionally biased region" description="Low complexity" evidence="2">
    <location>
        <begin position="125"/>
        <end position="158"/>
    </location>
</feature>
<feature type="compositionally biased region" description="Low complexity" evidence="2">
    <location>
        <begin position="79"/>
        <end position="117"/>
    </location>
</feature>
<reference evidence="3 4" key="1">
    <citation type="journal article" date="2024" name="Front Chem Biol">
        <title>Unveiling the potential of Daldinia eschscholtzii MFLUCC 19-0629 through bioactivity and bioinformatics studies for enhanced sustainable agriculture production.</title>
        <authorList>
            <person name="Brooks S."/>
            <person name="Weaver J.A."/>
            <person name="Klomchit A."/>
            <person name="Alharthi S.A."/>
            <person name="Onlamun T."/>
            <person name="Nurani R."/>
            <person name="Vong T.K."/>
            <person name="Alberti F."/>
            <person name="Greco C."/>
        </authorList>
    </citation>
    <scope>NUCLEOTIDE SEQUENCE [LARGE SCALE GENOMIC DNA]</scope>
    <source>
        <strain evidence="3">MFLUCC 19-0629</strain>
    </source>
</reference>